<protein>
    <submittedName>
        <fullName evidence="1">Uncharacterized protein</fullName>
    </submittedName>
</protein>
<name>A5D3Z7_PELTS</name>
<dbReference type="HOGENOM" id="CLU_982999_0_0_9"/>
<keyword evidence="2" id="KW-1185">Reference proteome</keyword>
<dbReference type="Proteomes" id="UP000006556">
    <property type="component" value="Chromosome"/>
</dbReference>
<evidence type="ECO:0000313" key="1">
    <source>
        <dbReference type="EMBL" id="BAF59040.1"/>
    </source>
</evidence>
<evidence type="ECO:0000313" key="2">
    <source>
        <dbReference type="Proteomes" id="UP000006556"/>
    </source>
</evidence>
<reference evidence="2" key="1">
    <citation type="journal article" date="2008" name="Genome Res.">
        <title>The genome of Pelotomaculum thermopropionicum reveals niche-associated evolution in anaerobic microbiota.</title>
        <authorList>
            <person name="Kosaka T."/>
            <person name="Kato S."/>
            <person name="Shimoyama T."/>
            <person name="Ishii S."/>
            <person name="Abe T."/>
            <person name="Watanabe K."/>
        </authorList>
    </citation>
    <scope>NUCLEOTIDE SEQUENCE [LARGE SCALE GENOMIC DNA]</scope>
    <source>
        <strain evidence="2">DSM 13744 / JCM 10971 / SI</strain>
    </source>
</reference>
<sequence length="283" mass="32730">MINEHELKDCLKDCLEIPEALVAMAVLADESPKINAAEVPSGLDSSDAGISVQFVTGLFFRPASPVEIHTEAQPPFCVQQRTLIEKISEEDVEAGKIKLDFEEFLGVYRPVTREILIYRRAINRFSKLLSIDAKYLEQIVRLHELCHAIVHLGVFRNEDRKYLDMMPVTDWSSFLEKRHSFFAAVDVETREFLAQLLTWHIINSRILEDSPTLEQAFLTLMQRQSPMYQFDHLLYRQGKNYLCRLLQLLWLCQREGGLFHLPKPECSGRAFLCRQVVEAYLKA</sequence>
<gene>
    <name evidence="1" type="ordered locus">PTH_0859</name>
</gene>
<organism evidence="1 2">
    <name type="scientific">Pelotomaculum thermopropionicum (strain DSM 13744 / JCM 10971 / SI)</name>
    <dbReference type="NCBI Taxonomy" id="370438"/>
    <lineage>
        <taxon>Bacteria</taxon>
        <taxon>Bacillati</taxon>
        <taxon>Bacillota</taxon>
        <taxon>Clostridia</taxon>
        <taxon>Eubacteriales</taxon>
        <taxon>Desulfotomaculaceae</taxon>
        <taxon>Pelotomaculum</taxon>
    </lineage>
</organism>
<accession>A5D3Z7</accession>
<dbReference type="KEGG" id="pth:PTH_0859"/>
<dbReference type="EMBL" id="AP009389">
    <property type="protein sequence ID" value="BAF59040.1"/>
    <property type="molecule type" value="Genomic_DNA"/>
</dbReference>
<proteinExistence type="predicted"/>
<dbReference type="STRING" id="370438.PTH_0859"/>
<dbReference type="AlphaFoldDB" id="A5D3Z7"/>